<evidence type="ECO:0000259" key="6">
    <source>
        <dbReference type="PROSITE" id="PS51296"/>
    </source>
</evidence>
<evidence type="ECO:0000256" key="3">
    <source>
        <dbReference type="ARBA" id="ARBA00023002"/>
    </source>
</evidence>
<dbReference type="SUPFAM" id="SSF50022">
    <property type="entry name" value="ISP domain"/>
    <property type="match status" value="1"/>
</dbReference>
<evidence type="ECO:0000256" key="1">
    <source>
        <dbReference type="ARBA" id="ARBA00022714"/>
    </source>
</evidence>
<dbReference type="PANTHER" id="PTHR21266:SF60">
    <property type="entry name" value="3-KETOSTEROID-9-ALPHA-MONOOXYGENASE, OXYGENASE COMPONENT"/>
    <property type="match status" value="1"/>
</dbReference>
<keyword evidence="3" id="KW-0560">Oxidoreductase</keyword>
<gene>
    <name evidence="7" type="ordered locus">CNE_1c00180</name>
</gene>
<feature type="domain" description="Rieske" evidence="6">
    <location>
        <begin position="15"/>
        <end position="119"/>
    </location>
</feature>
<dbReference type="InterPro" id="IPR050584">
    <property type="entry name" value="Cholesterol_7-desaturase"/>
</dbReference>
<evidence type="ECO:0000313" key="8">
    <source>
        <dbReference type="Proteomes" id="UP000006798"/>
    </source>
</evidence>
<keyword evidence="4" id="KW-0408">Iron</keyword>
<accession>G0ERW0</accession>
<dbReference type="KEGG" id="cnc:CNE_1c00180"/>
<dbReference type="GeneID" id="34308192"/>
<sequence>MHTTVGSDFEASAHWFPVAVSGDIRQGEITQAFLDGQELALWRSADGTVHAWENRCPHRGTRFTLGRIIDDTLSCAYHGWRFEASGQCTLIPANPTLTPPRNACAKVFGTHEAGGFVWATLGTAPWSPAVPAAAATATAHCRAFVVEAAAQTVRERLLEHPAYGYRGIGASVVGATDADGHATLAYLTPMSPERTLVHLVLSGPGAAAPGVAERLRAARSFKPRRAYVEAAGLENRP</sequence>
<evidence type="ECO:0000256" key="4">
    <source>
        <dbReference type="ARBA" id="ARBA00023004"/>
    </source>
</evidence>
<evidence type="ECO:0000256" key="2">
    <source>
        <dbReference type="ARBA" id="ARBA00022723"/>
    </source>
</evidence>
<dbReference type="InterPro" id="IPR036922">
    <property type="entry name" value="Rieske_2Fe-2S_sf"/>
</dbReference>
<dbReference type="EMBL" id="CP002877">
    <property type="protein sequence ID" value="AEI75388.1"/>
    <property type="molecule type" value="Genomic_DNA"/>
</dbReference>
<organism evidence="7 8">
    <name type="scientific">Cupriavidus necator (strain ATCC 43291 / DSM 13513 / CCUG 52238 / LMG 8453 / N-1)</name>
    <name type="common">Ralstonia eutropha</name>
    <dbReference type="NCBI Taxonomy" id="1042878"/>
    <lineage>
        <taxon>Bacteria</taxon>
        <taxon>Pseudomonadati</taxon>
        <taxon>Pseudomonadota</taxon>
        <taxon>Betaproteobacteria</taxon>
        <taxon>Burkholderiales</taxon>
        <taxon>Burkholderiaceae</taxon>
        <taxon>Cupriavidus</taxon>
    </lineage>
</organism>
<dbReference type="HOGENOM" id="CLU_107182_0_0_4"/>
<evidence type="ECO:0000313" key="7">
    <source>
        <dbReference type="EMBL" id="AEI75388.1"/>
    </source>
</evidence>
<proteinExistence type="predicted"/>
<dbReference type="PROSITE" id="PS51296">
    <property type="entry name" value="RIESKE"/>
    <property type="match status" value="1"/>
</dbReference>
<name>G0ERW0_CUPNN</name>
<keyword evidence="5" id="KW-0411">Iron-sulfur</keyword>
<dbReference type="AlphaFoldDB" id="G0ERW0"/>
<dbReference type="InterPro" id="IPR017941">
    <property type="entry name" value="Rieske_2Fe-2S"/>
</dbReference>
<dbReference type="GO" id="GO:0016491">
    <property type="term" value="F:oxidoreductase activity"/>
    <property type="evidence" value="ECO:0007669"/>
    <property type="project" value="UniProtKB-KW"/>
</dbReference>
<keyword evidence="1" id="KW-0001">2Fe-2S</keyword>
<protein>
    <recommendedName>
        <fullName evidence="6">Rieske domain-containing protein</fullName>
    </recommendedName>
</protein>
<keyword evidence="2" id="KW-0479">Metal-binding</keyword>
<dbReference type="Gene3D" id="2.102.10.10">
    <property type="entry name" value="Rieske [2Fe-2S] iron-sulphur domain"/>
    <property type="match status" value="1"/>
</dbReference>
<dbReference type="Pfam" id="PF00355">
    <property type="entry name" value="Rieske"/>
    <property type="match status" value="1"/>
</dbReference>
<dbReference type="Proteomes" id="UP000006798">
    <property type="component" value="Chromosome 1"/>
</dbReference>
<dbReference type="GO" id="GO:0046872">
    <property type="term" value="F:metal ion binding"/>
    <property type="evidence" value="ECO:0007669"/>
    <property type="project" value="UniProtKB-KW"/>
</dbReference>
<dbReference type="GO" id="GO:0051537">
    <property type="term" value="F:2 iron, 2 sulfur cluster binding"/>
    <property type="evidence" value="ECO:0007669"/>
    <property type="project" value="UniProtKB-KW"/>
</dbReference>
<dbReference type="CDD" id="cd03469">
    <property type="entry name" value="Rieske_RO_Alpha_N"/>
    <property type="match status" value="1"/>
</dbReference>
<evidence type="ECO:0000256" key="5">
    <source>
        <dbReference type="ARBA" id="ARBA00023014"/>
    </source>
</evidence>
<reference evidence="7 8" key="1">
    <citation type="journal article" date="2011" name="J. Bacteriol.">
        <title>Complete genome sequence of the type strain Cupriavidus necator N-1.</title>
        <authorList>
            <person name="Poehlein A."/>
            <person name="Kusian B."/>
            <person name="Friedrich B."/>
            <person name="Daniel R."/>
            <person name="Bowien B."/>
        </authorList>
    </citation>
    <scope>NUCLEOTIDE SEQUENCE [LARGE SCALE GENOMIC DNA]</scope>
    <source>
        <strain evidence="8">ATCC 43291 / DSM 13513 / CCUG 52238 / LMG 8453 / N-1</strain>
    </source>
</reference>
<dbReference type="PANTHER" id="PTHR21266">
    <property type="entry name" value="IRON-SULFUR DOMAIN CONTAINING PROTEIN"/>
    <property type="match status" value="1"/>
</dbReference>
<dbReference type="RefSeq" id="WP_013955118.1">
    <property type="nucleotide sequence ID" value="NC_015726.1"/>
</dbReference>